<dbReference type="AlphaFoldDB" id="A0AA36HLH6"/>
<comment type="caution">
    <text evidence="4">The sequence shown here is derived from an EMBL/GenBank/DDBJ whole genome shotgun (WGS) entry which is preliminary data.</text>
</comment>
<keyword evidence="1" id="KW-0862">Zinc</keyword>
<evidence type="ECO:0000313" key="4">
    <source>
        <dbReference type="EMBL" id="CAJ1370383.1"/>
    </source>
</evidence>
<organism evidence="4 5">
    <name type="scientific">Effrenium voratum</name>
    <dbReference type="NCBI Taxonomy" id="2562239"/>
    <lineage>
        <taxon>Eukaryota</taxon>
        <taxon>Sar</taxon>
        <taxon>Alveolata</taxon>
        <taxon>Dinophyceae</taxon>
        <taxon>Suessiales</taxon>
        <taxon>Symbiodiniaceae</taxon>
        <taxon>Effrenium</taxon>
    </lineage>
</organism>
<protein>
    <recommendedName>
        <fullName evidence="3">C3H1-type domain-containing protein</fullName>
    </recommendedName>
</protein>
<feature type="compositionally biased region" description="Basic residues" evidence="2">
    <location>
        <begin position="196"/>
        <end position="206"/>
    </location>
</feature>
<evidence type="ECO:0000256" key="1">
    <source>
        <dbReference type="PROSITE-ProRule" id="PRU00723"/>
    </source>
</evidence>
<keyword evidence="1" id="KW-0863">Zinc-finger</keyword>
<feature type="zinc finger region" description="C3H1-type" evidence="1">
    <location>
        <begin position="162"/>
        <end position="186"/>
    </location>
</feature>
<feature type="region of interest" description="Disordered" evidence="2">
    <location>
        <begin position="196"/>
        <end position="223"/>
    </location>
</feature>
<dbReference type="InterPro" id="IPR000571">
    <property type="entry name" value="Znf_CCCH"/>
</dbReference>
<feature type="domain" description="C3H1-type" evidence="3">
    <location>
        <begin position="162"/>
        <end position="186"/>
    </location>
</feature>
<accession>A0AA36HLH6</accession>
<proteinExistence type="predicted"/>
<keyword evidence="5" id="KW-1185">Reference proteome</keyword>
<sequence>MFHQHIVFVEPDESDSLVAVSANQYLLMRQADVGSPTREAPAIPSGPVCQSLGQRVVADASQSYPCASTSAERTGEALEPGSLLNTFTSELHPSASGTLQYATGADGSTWEACLAQAFRDESQSENQTSSSPSGDYTEEEHPGASARTYNSQEAHLNGSCKPCRFFQLRMAGCRKASSCKFCHFCTRDSAKEERRRYKAQRRRYKQAQKQQVAQRNFGQFDQE</sequence>
<dbReference type="GO" id="GO:0008270">
    <property type="term" value="F:zinc ion binding"/>
    <property type="evidence" value="ECO:0007669"/>
    <property type="project" value="UniProtKB-KW"/>
</dbReference>
<evidence type="ECO:0000313" key="5">
    <source>
        <dbReference type="Proteomes" id="UP001178507"/>
    </source>
</evidence>
<name>A0AA36HLH6_9DINO</name>
<dbReference type="PROSITE" id="PS50103">
    <property type="entry name" value="ZF_C3H1"/>
    <property type="match status" value="1"/>
</dbReference>
<gene>
    <name evidence="4" type="ORF">EVOR1521_LOCUS958</name>
</gene>
<keyword evidence="1" id="KW-0479">Metal-binding</keyword>
<feature type="compositionally biased region" description="Low complexity" evidence="2">
    <location>
        <begin position="124"/>
        <end position="133"/>
    </location>
</feature>
<dbReference type="Proteomes" id="UP001178507">
    <property type="component" value="Unassembled WGS sequence"/>
</dbReference>
<evidence type="ECO:0000259" key="3">
    <source>
        <dbReference type="PROSITE" id="PS50103"/>
    </source>
</evidence>
<evidence type="ECO:0000256" key="2">
    <source>
        <dbReference type="SAM" id="MobiDB-lite"/>
    </source>
</evidence>
<feature type="region of interest" description="Disordered" evidence="2">
    <location>
        <begin position="120"/>
        <end position="148"/>
    </location>
</feature>
<reference evidence="4" key="1">
    <citation type="submission" date="2023-08" db="EMBL/GenBank/DDBJ databases">
        <authorList>
            <person name="Chen Y."/>
            <person name="Shah S."/>
            <person name="Dougan E. K."/>
            <person name="Thang M."/>
            <person name="Chan C."/>
        </authorList>
    </citation>
    <scope>NUCLEOTIDE SEQUENCE</scope>
</reference>
<dbReference type="EMBL" id="CAUJNA010000014">
    <property type="protein sequence ID" value="CAJ1370383.1"/>
    <property type="molecule type" value="Genomic_DNA"/>
</dbReference>